<organism evidence="1 2">
    <name type="scientific">Eumeta variegata</name>
    <name type="common">Bagworm moth</name>
    <name type="synonym">Eumeta japonica</name>
    <dbReference type="NCBI Taxonomy" id="151549"/>
    <lineage>
        <taxon>Eukaryota</taxon>
        <taxon>Metazoa</taxon>
        <taxon>Ecdysozoa</taxon>
        <taxon>Arthropoda</taxon>
        <taxon>Hexapoda</taxon>
        <taxon>Insecta</taxon>
        <taxon>Pterygota</taxon>
        <taxon>Neoptera</taxon>
        <taxon>Endopterygota</taxon>
        <taxon>Lepidoptera</taxon>
        <taxon>Glossata</taxon>
        <taxon>Ditrysia</taxon>
        <taxon>Tineoidea</taxon>
        <taxon>Psychidae</taxon>
        <taxon>Oiketicinae</taxon>
        <taxon>Eumeta</taxon>
    </lineage>
</organism>
<sequence length="198" mass="21798">MRVQLFHDVESGAYAQKLLEIGEGRLDTDPEDAFTKVYANTSLVLGYPGRTALGGVRAVCYRSPHEEMLCCTVHSHSLLFTTEILARVTFRSSLQKRVSCCRPAKTSAGSARSLTYEAKIWFDLGSLTDSLVVRSYEATDTNLAVAPDKCLTWSRRPRRRPRAGRAARALAALTLYVSSALDSTAGSVSDGIRRKLCY</sequence>
<protein>
    <submittedName>
        <fullName evidence="1">Uncharacterized protein</fullName>
    </submittedName>
</protein>
<dbReference type="Proteomes" id="UP000299102">
    <property type="component" value="Unassembled WGS sequence"/>
</dbReference>
<reference evidence="1 2" key="1">
    <citation type="journal article" date="2019" name="Commun. Biol.">
        <title>The bagworm genome reveals a unique fibroin gene that provides high tensile strength.</title>
        <authorList>
            <person name="Kono N."/>
            <person name="Nakamura H."/>
            <person name="Ohtoshi R."/>
            <person name="Tomita M."/>
            <person name="Numata K."/>
            <person name="Arakawa K."/>
        </authorList>
    </citation>
    <scope>NUCLEOTIDE SEQUENCE [LARGE SCALE GENOMIC DNA]</scope>
</reference>
<dbReference type="EMBL" id="BGZK01000002">
    <property type="protein sequence ID" value="GBO99139.1"/>
    <property type="molecule type" value="Genomic_DNA"/>
</dbReference>
<accession>A0A4C1SDG6</accession>
<evidence type="ECO:0000313" key="2">
    <source>
        <dbReference type="Proteomes" id="UP000299102"/>
    </source>
</evidence>
<name>A0A4C1SDG6_EUMVA</name>
<proteinExistence type="predicted"/>
<comment type="caution">
    <text evidence="1">The sequence shown here is derived from an EMBL/GenBank/DDBJ whole genome shotgun (WGS) entry which is preliminary data.</text>
</comment>
<gene>
    <name evidence="1" type="ORF">EVAR_459_1</name>
</gene>
<evidence type="ECO:0000313" key="1">
    <source>
        <dbReference type="EMBL" id="GBO99139.1"/>
    </source>
</evidence>
<dbReference type="AlphaFoldDB" id="A0A4C1SDG6"/>
<keyword evidence="2" id="KW-1185">Reference proteome</keyword>